<feature type="coiled-coil region" evidence="1">
    <location>
        <begin position="537"/>
        <end position="618"/>
    </location>
</feature>
<dbReference type="InterPro" id="IPR036179">
    <property type="entry name" value="Ig-like_dom_sf"/>
</dbReference>
<feature type="compositionally biased region" description="Gly residues" evidence="2">
    <location>
        <begin position="957"/>
        <end position="972"/>
    </location>
</feature>
<feature type="region of interest" description="Disordered" evidence="2">
    <location>
        <begin position="953"/>
        <end position="977"/>
    </location>
</feature>
<dbReference type="STRING" id="1895771.BGO89_01685"/>
<feature type="compositionally biased region" description="Basic and acidic residues" evidence="2">
    <location>
        <begin position="722"/>
        <end position="758"/>
    </location>
</feature>
<feature type="region of interest" description="Disordered" evidence="2">
    <location>
        <begin position="689"/>
        <end position="807"/>
    </location>
</feature>
<organism evidence="4 5">
    <name type="scientific">Candidatus Kapaibacterium thiocyanatum</name>
    <dbReference type="NCBI Taxonomy" id="1895771"/>
    <lineage>
        <taxon>Bacteria</taxon>
        <taxon>Pseudomonadati</taxon>
        <taxon>Candidatus Kapaibacteriota</taxon>
        <taxon>Candidatus Kapaibacteriia</taxon>
        <taxon>Candidatus Kapaibacteriales</taxon>
        <taxon>Candidatus Kapaibacteriaceae</taxon>
        <taxon>Candidatus Kapaibacterium</taxon>
    </lineage>
</organism>
<feature type="transmembrane region" description="Helical" evidence="3">
    <location>
        <begin position="158"/>
        <end position="176"/>
    </location>
</feature>
<keyword evidence="3" id="KW-0812">Transmembrane</keyword>
<reference evidence="4 5" key="1">
    <citation type="submission" date="2016-09" db="EMBL/GenBank/DDBJ databases">
        <title>Genome-resolved meta-omics ties microbial dynamics to process performance in biotechnology for thiocyanate degradation.</title>
        <authorList>
            <person name="Kantor R.S."/>
            <person name="Huddy R.J."/>
            <person name="Iyer R."/>
            <person name="Thomas B.C."/>
            <person name="Brown C.T."/>
            <person name="Anantharaman K."/>
            <person name="Tringe S."/>
            <person name="Hettich R.L."/>
            <person name="Harrison S.T."/>
            <person name="Banfield J.F."/>
        </authorList>
    </citation>
    <scope>NUCLEOTIDE SEQUENCE [LARGE SCALE GENOMIC DNA]</scope>
    <source>
        <strain evidence="4">59-99</strain>
    </source>
</reference>
<protein>
    <recommendedName>
        <fullName evidence="6">DUF4175 domain-containing protein</fullName>
    </recommendedName>
</protein>
<evidence type="ECO:0000313" key="5">
    <source>
        <dbReference type="Proteomes" id="UP000184233"/>
    </source>
</evidence>
<feature type="region of interest" description="Disordered" evidence="2">
    <location>
        <begin position="991"/>
        <end position="1022"/>
    </location>
</feature>
<evidence type="ECO:0000256" key="3">
    <source>
        <dbReference type="SAM" id="Phobius"/>
    </source>
</evidence>
<dbReference type="SUPFAM" id="SSF48726">
    <property type="entry name" value="Immunoglobulin"/>
    <property type="match status" value="1"/>
</dbReference>
<feature type="compositionally biased region" description="Basic and acidic residues" evidence="2">
    <location>
        <begin position="1088"/>
        <end position="1106"/>
    </location>
</feature>
<evidence type="ECO:0000256" key="2">
    <source>
        <dbReference type="SAM" id="MobiDB-lite"/>
    </source>
</evidence>
<comment type="caution">
    <text evidence="4">The sequence shown here is derived from an EMBL/GenBank/DDBJ whole genome shotgun (WGS) entry which is preliminary data.</text>
</comment>
<dbReference type="AlphaFoldDB" id="A0A1M3L6V5"/>
<name>A0A1M3L6V5_9BACT</name>
<proteinExistence type="predicted"/>
<feature type="transmembrane region" description="Helical" evidence="3">
    <location>
        <begin position="30"/>
        <end position="51"/>
    </location>
</feature>
<sequence length="1159" mass="130356">MMQTQQRYRAIVGRLKSVRRAEQMHEAGRGLATAVTIGAAAMLAMILFEAWMHGTVQLRTAMVLAWIGVTVASLIVLTGPAILRLMGLMQGDTVERMALRVGRAYDDVGDMLCNVLQLVQPAAAGAADLANAAFERTVAVAEPKDFSVIIDRRPIRRAALWMLLSLVLVIGLPLAMPSSLGASFQRLAAYDTSFLPPAPYRFTIEPRDTTVMRGTTLRVTAHAIGTPPPSITVWIRELPNERYQPFTVRADSAGTYHYQMSGLTGSVEWYAQGAWLDDGVISDTGRITVIDRPLVRTLQGRVSPPSYTMLGPTELTEQQADVTALNGSTVDLSIVSNKELRSASILVMRGGSDSSATDTTRVPMQVRGSSASGRFPVQFTGAYAIVLEDKDGQGNAEPVRYAIVALTDGHPTIALIQPTTDAEVDQRAVLPVTVAIADDYGFSSLKLHYRLVASKYARPEEKYSSIDLPFTNNGAAIEVPYVWNLGKLGISPEDVYEFYVEVADNDRVRGPKTARTSTMKVRLPSLDEVFAQTDRTQDEAARELKEIAKEAEEVRKEAEQLQREMAKQSQKPAEQVDWKEKKKAEDLLKRQEALEKKMEQVVEKIEQMTEQLQQHNAISPETLQKYMELQKLMQQVKSPELQRMQEQMRKAMEQMSPEELQKAMKDFKFNEEDFKKNIERTMNLLKRTQAEQKADELSKRAEELAQKQDELQQRTENTNASNKEERQRIAEEQKRLQDDLQKLGQETKDLEKLMKELGADMPMDQMEKAQKELNQDETQQQMEQAERDAQKGDMQNARKKQQQASDNLQRFAQQMKNMKRDMKRNSAREAMRQMQRSMNDMLDLSRQQEALRDQTQSLDPNSAQYPQMAQKQQRIQEAMSNIANNMMQLAQKSTSVSQEMAQDMGNSLQNMKDAIQQLQDRNGQMAAKNQSGAMSSMNSAVQRMSDALGQMMQGEGQAQGGQGQKPGMGEGNGQSPFQRLQNLANQQKSINEGSQSMGGNGQPMNEQQRAEMGRLAAQQGKALKAMDELEKERQQINGGKKPIGDLKAIADDMREVMTDMQTGSITSETRMRQERILSRLLNASRSINDRDYEKTRESRAGQDVNRKSPSALDMRLLEGKTQSMRDLLNKLREGYTKDYENLIRLYFEALQKQNVNVGQ</sequence>
<dbReference type="EMBL" id="MKVH01000002">
    <property type="protein sequence ID" value="OJX61312.1"/>
    <property type="molecule type" value="Genomic_DNA"/>
</dbReference>
<feature type="transmembrane region" description="Helical" evidence="3">
    <location>
        <begin position="63"/>
        <end position="83"/>
    </location>
</feature>
<feature type="region of interest" description="Disordered" evidence="2">
    <location>
        <begin position="1088"/>
        <end position="1108"/>
    </location>
</feature>
<evidence type="ECO:0000256" key="1">
    <source>
        <dbReference type="SAM" id="Coils"/>
    </source>
</evidence>
<feature type="compositionally biased region" description="Basic and acidic residues" evidence="2">
    <location>
        <begin position="765"/>
        <end position="774"/>
    </location>
</feature>
<feature type="compositionally biased region" description="Basic and acidic residues" evidence="2">
    <location>
        <begin position="689"/>
        <end position="713"/>
    </location>
</feature>
<keyword evidence="1" id="KW-0175">Coiled coil</keyword>
<evidence type="ECO:0000313" key="4">
    <source>
        <dbReference type="EMBL" id="OJX61312.1"/>
    </source>
</evidence>
<dbReference type="Proteomes" id="UP000184233">
    <property type="component" value="Unassembled WGS sequence"/>
</dbReference>
<evidence type="ECO:0008006" key="6">
    <source>
        <dbReference type="Google" id="ProtNLM"/>
    </source>
</evidence>
<gene>
    <name evidence="4" type="ORF">BGO89_01685</name>
</gene>
<keyword evidence="3" id="KW-1133">Transmembrane helix</keyword>
<feature type="coiled-coil region" evidence="1">
    <location>
        <begin position="901"/>
        <end position="928"/>
    </location>
</feature>
<accession>A0A1M3L6V5</accession>
<keyword evidence="3" id="KW-0472">Membrane</keyword>